<evidence type="ECO:0000313" key="1">
    <source>
        <dbReference type="EMBL" id="KAA6354900.1"/>
    </source>
</evidence>
<dbReference type="EMBL" id="SNRW01035514">
    <property type="protein sequence ID" value="KAA6354900.1"/>
    <property type="molecule type" value="Genomic_DNA"/>
</dbReference>
<reference evidence="1 2" key="1">
    <citation type="submission" date="2019-03" db="EMBL/GenBank/DDBJ databases">
        <title>Single cell metagenomics reveals metabolic interactions within the superorganism composed of flagellate Streblomastix strix and complex community of Bacteroidetes bacteria on its surface.</title>
        <authorList>
            <person name="Treitli S.C."/>
            <person name="Kolisko M."/>
            <person name="Husnik F."/>
            <person name="Keeling P."/>
            <person name="Hampl V."/>
        </authorList>
    </citation>
    <scope>NUCLEOTIDE SEQUENCE [LARGE SCALE GENOMIC DNA]</scope>
    <source>
        <strain evidence="1">ST1C</strain>
    </source>
</reference>
<protein>
    <submittedName>
        <fullName evidence="1">Uncharacterized protein</fullName>
    </submittedName>
</protein>
<dbReference type="AlphaFoldDB" id="A0A5J4TBH3"/>
<comment type="caution">
    <text evidence="1">The sequence shown here is derived from an EMBL/GenBank/DDBJ whole genome shotgun (WGS) entry which is preliminary data.</text>
</comment>
<feature type="non-terminal residue" evidence="1">
    <location>
        <position position="1"/>
    </location>
</feature>
<organism evidence="1 2">
    <name type="scientific">Streblomastix strix</name>
    <dbReference type="NCBI Taxonomy" id="222440"/>
    <lineage>
        <taxon>Eukaryota</taxon>
        <taxon>Metamonada</taxon>
        <taxon>Preaxostyla</taxon>
        <taxon>Oxymonadida</taxon>
        <taxon>Streblomastigidae</taxon>
        <taxon>Streblomastix</taxon>
    </lineage>
</organism>
<evidence type="ECO:0000313" key="2">
    <source>
        <dbReference type="Proteomes" id="UP000324800"/>
    </source>
</evidence>
<dbReference type="Proteomes" id="UP000324800">
    <property type="component" value="Unassembled WGS sequence"/>
</dbReference>
<accession>A0A5J4TBH3</accession>
<proteinExistence type="predicted"/>
<name>A0A5J4TBH3_9EUKA</name>
<sequence>ATVDFAFSAQSCTVQMYENIWYDSCQLVHDKVTPASDELPIVDGTTSARISTSYSRGDHIHPLQISSIIPTKDTATGEEGAANSYARSDHTHHVNLNNDVPLKDTGTGSAGATSIYANATYQNPFNVDPTVANVPLVNATAATNGSSDYYCRNDHVHPQQLLYDGNITATKFIKTGRTDNEMLLGDGTTKKVVIAQNSYNIYGTEKIYKIMLICYLQLHKQFFC</sequence>
<gene>
    <name evidence="1" type="ORF">EZS28_049573</name>
</gene>